<evidence type="ECO:0000256" key="1">
    <source>
        <dbReference type="ARBA" id="ARBA00006654"/>
    </source>
</evidence>
<dbReference type="GO" id="GO:0046872">
    <property type="term" value="F:metal ion binding"/>
    <property type="evidence" value="ECO:0007669"/>
    <property type="project" value="UniProtKB-KW"/>
</dbReference>
<dbReference type="PROSITE" id="PS00785">
    <property type="entry name" value="5_NUCLEOTIDASE_1"/>
    <property type="match status" value="1"/>
</dbReference>
<dbReference type="RefSeq" id="WP_097928143.1">
    <property type="nucleotide sequence ID" value="NZ_OCTN01000001.1"/>
</dbReference>
<feature type="chain" id="PRO_5011813045" evidence="6">
    <location>
        <begin position="23"/>
        <end position="527"/>
    </location>
</feature>
<feature type="domain" description="5'-Nucleotidase C-terminal" evidence="8">
    <location>
        <begin position="327"/>
        <end position="488"/>
    </location>
</feature>
<dbReference type="PANTHER" id="PTHR11575">
    <property type="entry name" value="5'-NUCLEOTIDASE-RELATED"/>
    <property type="match status" value="1"/>
</dbReference>
<evidence type="ECO:0000256" key="5">
    <source>
        <dbReference type="ARBA" id="ARBA00022801"/>
    </source>
</evidence>
<evidence type="ECO:0000256" key="4">
    <source>
        <dbReference type="ARBA" id="ARBA00022741"/>
    </source>
</evidence>
<dbReference type="GO" id="GO:0009166">
    <property type="term" value="P:nucleotide catabolic process"/>
    <property type="evidence" value="ECO:0007669"/>
    <property type="project" value="InterPro"/>
</dbReference>
<evidence type="ECO:0000313" key="9">
    <source>
        <dbReference type="EMBL" id="SOH92570.1"/>
    </source>
</evidence>
<dbReference type="SUPFAM" id="SSF55816">
    <property type="entry name" value="5'-nucleotidase (syn. UDP-sugar hydrolase), C-terminal domain"/>
    <property type="match status" value="1"/>
</dbReference>
<dbReference type="InterPro" id="IPR008334">
    <property type="entry name" value="5'-Nucleotdase_C"/>
</dbReference>
<keyword evidence="2" id="KW-0479">Metal-binding</keyword>
<dbReference type="PRINTS" id="PR01607">
    <property type="entry name" value="APYRASEFAMLY"/>
</dbReference>
<keyword evidence="5 6" id="KW-0378">Hydrolase</keyword>
<keyword evidence="4 6" id="KW-0547">Nucleotide-binding</keyword>
<reference evidence="10" key="1">
    <citation type="submission" date="2017-09" db="EMBL/GenBank/DDBJ databases">
        <authorList>
            <person name="Varghese N."/>
            <person name="Submissions S."/>
        </authorList>
    </citation>
    <scope>NUCLEOTIDE SEQUENCE [LARGE SCALE GENOMIC DNA]</scope>
    <source>
        <strain evidence="10">C7</strain>
    </source>
</reference>
<dbReference type="InterPro" id="IPR029052">
    <property type="entry name" value="Metallo-depent_PP-like"/>
</dbReference>
<evidence type="ECO:0000256" key="6">
    <source>
        <dbReference type="RuleBase" id="RU362119"/>
    </source>
</evidence>
<accession>A0A2C9CN08</accession>
<dbReference type="PANTHER" id="PTHR11575:SF24">
    <property type="entry name" value="5'-NUCLEOTIDASE"/>
    <property type="match status" value="1"/>
</dbReference>
<evidence type="ECO:0000256" key="2">
    <source>
        <dbReference type="ARBA" id="ARBA00022723"/>
    </source>
</evidence>
<dbReference type="SUPFAM" id="SSF56300">
    <property type="entry name" value="Metallo-dependent phosphatases"/>
    <property type="match status" value="1"/>
</dbReference>
<proteinExistence type="inferred from homology"/>
<gene>
    <name evidence="9" type="ORF">SAMN06273572_101417</name>
</gene>
<name>A0A2C9CN08_9RHOB</name>
<evidence type="ECO:0000259" key="8">
    <source>
        <dbReference type="Pfam" id="PF02872"/>
    </source>
</evidence>
<dbReference type="FunFam" id="3.60.21.10:FF:000020">
    <property type="entry name" value="NT5E isoform 4"/>
    <property type="match status" value="1"/>
</dbReference>
<evidence type="ECO:0000313" key="10">
    <source>
        <dbReference type="Proteomes" id="UP000220034"/>
    </source>
</evidence>
<feature type="domain" description="Calcineurin-like phosphoesterase" evidence="7">
    <location>
        <begin position="26"/>
        <end position="242"/>
    </location>
</feature>
<feature type="signal peptide" evidence="6">
    <location>
        <begin position="1"/>
        <end position="22"/>
    </location>
</feature>
<dbReference type="AlphaFoldDB" id="A0A2C9CN08"/>
<dbReference type="InterPro" id="IPR036907">
    <property type="entry name" value="5'-Nucleotdase_C_sf"/>
</dbReference>
<dbReference type="Gene3D" id="3.90.780.10">
    <property type="entry name" value="5'-Nucleotidase, C-terminal domain"/>
    <property type="match status" value="1"/>
</dbReference>
<dbReference type="InterPro" id="IPR006179">
    <property type="entry name" value="5_nucleotidase/apyrase"/>
</dbReference>
<dbReference type="EMBL" id="OCTN01000001">
    <property type="protein sequence ID" value="SOH92570.1"/>
    <property type="molecule type" value="Genomic_DNA"/>
</dbReference>
<dbReference type="Pfam" id="PF00149">
    <property type="entry name" value="Metallophos"/>
    <property type="match status" value="1"/>
</dbReference>
<dbReference type="GO" id="GO:0016788">
    <property type="term" value="F:hydrolase activity, acting on ester bonds"/>
    <property type="evidence" value="ECO:0007669"/>
    <property type="project" value="InterPro"/>
</dbReference>
<dbReference type="Pfam" id="PF02872">
    <property type="entry name" value="5_nucleotid_C"/>
    <property type="match status" value="1"/>
</dbReference>
<keyword evidence="10" id="KW-1185">Reference proteome</keyword>
<dbReference type="Gene3D" id="3.60.21.10">
    <property type="match status" value="1"/>
</dbReference>
<organism evidence="9 10">
    <name type="scientific">Pontivivens marinum</name>
    <dbReference type="NCBI Taxonomy" id="1690039"/>
    <lineage>
        <taxon>Bacteria</taxon>
        <taxon>Pseudomonadati</taxon>
        <taxon>Pseudomonadota</taxon>
        <taxon>Alphaproteobacteria</taxon>
        <taxon>Rhodobacterales</taxon>
        <taxon>Paracoccaceae</taxon>
        <taxon>Pontivivens</taxon>
    </lineage>
</organism>
<protein>
    <submittedName>
        <fullName evidence="9">5'-nucleotidase</fullName>
    </submittedName>
</protein>
<evidence type="ECO:0000256" key="3">
    <source>
        <dbReference type="ARBA" id="ARBA00022729"/>
    </source>
</evidence>
<sequence>MSLKPILAATVALSALATTAHADFSMTVVHTNDVHSRIEPISKYDSSCNAEDNTAGECFGGMARLVSAIAEARAANENVLLVDGGDQFQGTLFYTYYKGQAAAEFMNLMEYDAMTVGNHEFDDGPEVLRGFMDTVNFPVLMSNADVSAEPLLDGVLNKSSIVTIGGEVIGLIGLTPEETSVLSSPGNNVTFSNPIDAVRAEVERFEAQGINKIVVLSHSGYNVDLEVAAAVEGVDVIVGGHSNTFLSNLDEDADGPYPTMVGNTAVVQAYAYTKYLGELQITFDDDGNLISATGEPRLLDASVTEDVATVARVEELAGPLDEIRNRVIGSTSASIDGDRSSCRAVECEMGALVTTAMLERLEGQGIDVAIVNGGGLRSSIDAGEVTMGEVLTVLPFQNTLATFNLTGAGILTALENGVSQVEDGGGRFPQVGGMRFTWDPAAEVGARIVSVEIEGEDGSFTALDPSAIYGVASNNFMRGGGDGYAVFADEGTNTYDYGPGLEVVLADYLAAAGDYVPGIGGRITSVE</sequence>
<dbReference type="Proteomes" id="UP000220034">
    <property type="component" value="Unassembled WGS sequence"/>
</dbReference>
<evidence type="ECO:0000259" key="7">
    <source>
        <dbReference type="Pfam" id="PF00149"/>
    </source>
</evidence>
<comment type="similarity">
    <text evidence="1 6">Belongs to the 5'-nucleotidase family.</text>
</comment>
<keyword evidence="3 6" id="KW-0732">Signal</keyword>
<dbReference type="GO" id="GO:0000166">
    <property type="term" value="F:nucleotide binding"/>
    <property type="evidence" value="ECO:0007669"/>
    <property type="project" value="UniProtKB-KW"/>
</dbReference>
<dbReference type="InterPro" id="IPR004843">
    <property type="entry name" value="Calcineurin-like_PHP"/>
</dbReference>
<dbReference type="PROSITE" id="PS00786">
    <property type="entry name" value="5_NUCLEOTIDASE_2"/>
    <property type="match status" value="1"/>
</dbReference>
<dbReference type="InterPro" id="IPR006146">
    <property type="entry name" value="5'-Nucleotdase_CS"/>
</dbReference>
<dbReference type="CDD" id="cd07409">
    <property type="entry name" value="MPP_CD73_N"/>
    <property type="match status" value="1"/>
</dbReference>
<dbReference type="OrthoDB" id="9803927at2"/>